<dbReference type="SUPFAM" id="SSF52317">
    <property type="entry name" value="Class I glutamine amidotransferase-like"/>
    <property type="match status" value="1"/>
</dbReference>
<dbReference type="InterPro" id="IPR003507">
    <property type="entry name" value="S66_fam"/>
</dbReference>
<dbReference type="Gene3D" id="3.40.50.10740">
    <property type="entry name" value="Class I glutamine amidotransferase-like"/>
    <property type="match status" value="1"/>
</dbReference>
<dbReference type="InterPro" id="IPR027478">
    <property type="entry name" value="LdcA_N"/>
</dbReference>
<dbReference type="Proteomes" id="UP000769766">
    <property type="component" value="Unassembled WGS sequence"/>
</dbReference>
<feature type="domain" description="LD-carboxypeptidase N-terminal" evidence="7">
    <location>
        <begin position="13"/>
        <end position="129"/>
    </location>
</feature>
<organism evidence="9 10">
    <name type="scientific">Tectimicrobiota bacterium</name>
    <dbReference type="NCBI Taxonomy" id="2528274"/>
    <lineage>
        <taxon>Bacteria</taxon>
        <taxon>Pseudomonadati</taxon>
        <taxon>Nitrospinota/Tectimicrobiota group</taxon>
        <taxon>Candidatus Tectimicrobiota</taxon>
    </lineage>
</organism>
<dbReference type="InterPro" id="IPR040921">
    <property type="entry name" value="Peptidase_S66C"/>
</dbReference>
<evidence type="ECO:0000259" key="7">
    <source>
        <dbReference type="Pfam" id="PF02016"/>
    </source>
</evidence>
<dbReference type="EMBL" id="JACPRF010000160">
    <property type="protein sequence ID" value="MBI2876249.1"/>
    <property type="molecule type" value="Genomic_DNA"/>
</dbReference>
<dbReference type="AlphaFoldDB" id="A0A932CNA5"/>
<gene>
    <name evidence="9" type="ORF">HYY20_05150</name>
</gene>
<dbReference type="Gene3D" id="3.50.30.60">
    <property type="entry name" value="LD-carboxypeptidase A C-terminal domain-like"/>
    <property type="match status" value="1"/>
</dbReference>
<evidence type="ECO:0000256" key="3">
    <source>
        <dbReference type="ARBA" id="ARBA00022670"/>
    </source>
</evidence>
<keyword evidence="4" id="KW-0378">Hydrolase</keyword>
<comment type="similarity">
    <text evidence="1">Belongs to the peptidase S66 family.</text>
</comment>
<accession>A0A932CNA5</accession>
<evidence type="ECO:0000256" key="5">
    <source>
        <dbReference type="ARBA" id="ARBA00022825"/>
    </source>
</evidence>
<keyword evidence="5" id="KW-0720">Serine protease</keyword>
<feature type="active site" description="Charge relay system" evidence="6">
    <location>
        <position position="275"/>
    </location>
</feature>
<dbReference type="PIRSF" id="PIRSF028757">
    <property type="entry name" value="LD-carboxypeptidase"/>
    <property type="match status" value="1"/>
</dbReference>
<dbReference type="GO" id="GO:0004180">
    <property type="term" value="F:carboxypeptidase activity"/>
    <property type="evidence" value="ECO:0007669"/>
    <property type="project" value="UniProtKB-KW"/>
</dbReference>
<feature type="active site" description="Nucleophile" evidence="6">
    <location>
        <position position="109"/>
    </location>
</feature>
<evidence type="ECO:0000256" key="6">
    <source>
        <dbReference type="PIRSR" id="PIRSR028757-1"/>
    </source>
</evidence>
<dbReference type="SUPFAM" id="SSF141986">
    <property type="entry name" value="LD-carboxypeptidase A C-terminal domain-like"/>
    <property type="match status" value="1"/>
</dbReference>
<dbReference type="Pfam" id="PF17676">
    <property type="entry name" value="Peptidase_S66C"/>
    <property type="match status" value="1"/>
</dbReference>
<evidence type="ECO:0000256" key="2">
    <source>
        <dbReference type="ARBA" id="ARBA00022645"/>
    </source>
</evidence>
<feature type="active site" description="Charge relay system" evidence="6">
    <location>
        <position position="206"/>
    </location>
</feature>
<evidence type="ECO:0000313" key="9">
    <source>
        <dbReference type="EMBL" id="MBI2876249.1"/>
    </source>
</evidence>
<keyword evidence="2" id="KW-0121">Carboxypeptidase</keyword>
<dbReference type="Pfam" id="PF02016">
    <property type="entry name" value="Peptidase_S66"/>
    <property type="match status" value="1"/>
</dbReference>
<evidence type="ECO:0000259" key="8">
    <source>
        <dbReference type="Pfam" id="PF17676"/>
    </source>
</evidence>
<feature type="domain" description="LD-carboxypeptidase C-terminal" evidence="8">
    <location>
        <begin position="175"/>
        <end position="290"/>
    </location>
</feature>
<reference evidence="9" key="1">
    <citation type="submission" date="2020-07" db="EMBL/GenBank/DDBJ databases">
        <title>Huge and variable diversity of episymbiotic CPR bacteria and DPANN archaea in groundwater ecosystems.</title>
        <authorList>
            <person name="He C.Y."/>
            <person name="Keren R."/>
            <person name="Whittaker M."/>
            <person name="Farag I.F."/>
            <person name="Doudna J."/>
            <person name="Cate J.H.D."/>
            <person name="Banfield J.F."/>
        </authorList>
    </citation>
    <scope>NUCLEOTIDE SEQUENCE</scope>
    <source>
        <strain evidence="9">NC_groundwater_672_Ag_B-0.1um_62_36</strain>
    </source>
</reference>
<dbReference type="PANTHER" id="PTHR30237">
    <property type="entry name" value="MURAMOYLTETRAPEPTIDE CARBOXYPEPTIDASE"/>
    <property type="match status" value="1"/>
</dbReference>
<dbReference type="CDD" id="cd07025">
    <property type="entry name" value="Peptidase_S66"/>
    <property type="match status" value="1"/>
</dbReference>
<proteinExistence type="inferred from homology"/>
<name>A0A932CNA5_UNCTE</name>
<comment type="caution">
    <text evidence="9">The sequence shown here is derived from an EMBL/GenBank/DDBJ whole genome shotgun (WGS) entry which is preliminary data.</text>
</comment>
<evidence type="ECO:0000256" key="4">
    <source>
        <dbReference type="ARBA" id="ARBA00022801"/>
    </source>
</evidence>
<evidence type="ECO:0000313" key="10">
    <source>
        <dbReference type="Proteomes" id="UP000769766"/>
    </source>
</evidence>
<dbReference type="PANTHER" id="PTHR30237:SF2">
    <property type="entry name" value="MUREIN TETRAPEPTIDE CARBOXYPEPTIDASE"/>
    <property type="match status" value="1"/>
</dbReference>
<dbReference type="InterPro" id="IPR040449">
    <property type="entry name" value="Peptidase_S66_N"/>
</dbReference>
<dbReference type="InterPro" id="IPR027461">
    <property type="entry name" value="Carboxypeptidase_A_C_sf"/>
</dbReference>
<sequence>MRKPPALTPGDLIGIVAPAGPFDQGTFERGIAQLQALGFRVTYGPEIFHTYRYLAGRDASRAEQLLRYFTDPEVKAIFCARGGYGSLRLIRRLAPQVIRAHPKIFMGYSDITTLLLYLQFHCSLVAFHGPMVAADLGRDPSPQTQEHLLRVLGSPQPPGEIWEPTVEVLRKGVASGPLTGGCLTLVALSLGTPFEIQTQGAILFLEDVGERPYRIDRMLTYLRLAGKLRGVKGILFGTMEGCAPPEGSPYRLQAVIADALRGLRIPILYNFPAGHGDNRWVLPFGVRVTLDGNAGRLILEEGAVREN</sequence>
<dbReference type="GO" id="GO:0006508">
    <property type="term" value="P:proteolysis"/>
    <property type="evidence" value="ECO:0007669"/>
    <property type="project" value="UniProtKB-KW"/>
</dbReference>
<evidence type="ECO:0000256" key="1">
    <source>
        <dbReference type="ARBA" id="ARBA00010233"/>
    </source>
</evidence>
<keyword evidence="3" id="KW-0645">Protease</keyword>
<dbReference type="GO" id="GO:0008236">
    <property type="term" value="F:serine-type peptidase activity"/>
    <property type="evidence" value="ECO:0007669"/>
    <property type="project" value="UniProtKB-KW"/>
</dbReference>
<protein>
    <submittedName>
        <fullName evidence="9">LD-carboxypeptidase</fullName>
    </submittedName>
</protein>
<dbReference type="InterPro" id="IPR029062">
    <property type="entry name" value="Class_I_gatase-like"/>
</dbReference>